<proteinExistence type="predicted"/>
<dbReference type="FunFam" id="2.60.120.200:FF:000023">
    <property type="entry name" value="Galectin"/>
    <property type="match status" value="1"/>
</dbReference>
<dbReference type="GO" id="GO:2000562">
    <property type="term" value="P:negative regulation of CD4-positive, alpha-beta T cell proliferation"/>
    <property type="evidence" value="ECO:0007669"/>
    <property type="project" value="TreeGrafter"/>
</dbReference>
<dbReference type="SMART" id="SM00908">
    <property type="entry name" value="Gal-bind_lectin"/>
    <property type="match status" value="2"/>
</dbReference>
<reference evidence="5" key="1">
    <citation type="submission" date="2025-08" db="UniProtKB">
        <authorList>
            <consortium name="Ensembl"/>
        </authorList>
    </citation>
    <scope>IDENTIFICATION</scope>
</reference>
<dbReference type="GO" id="GO:0045089">
    <property type="term" value="P:positive regulation of innate immune response"/>
    <property type="evidence" value="ECO:0007669"/>
    <property type="project" value="UniProtKB-ARBA"/>
</dbReference>
<evidence type="ECO:0000256" key="3">
    <source>
        <dbReference type="RuleBase" id="RU102079"/>
    </source>
</evidence>
<dbReference type="PROSITE" id="PS51304">
    <property type="entry name" value="GALECTIN"/>
    <property type="match status" value="2"/>
</dbReference>
<dbReference type="GO" id="GO:0030246">
    <property type="term" value="F:carbohydrate binding"/>
    <property type="evidence" value="ECO:0007669"/>
    <property type="project" value="UniProtKB-UniRule"/>
</dbReference>
<dbReference type="OMA" id="IRCEYEG"/>
<dbReference type="GO" id="GO:0016936">
    <property type="term" value="F:galactoside binding"/>
    <property type="evidence" value="ECO:0007669"/>
    <property type="project" value="TreeGrafter"/>
</dbReference>
<dbReference type="Ensembl" id="ENSJJAT00000025349.1">
    <property type="protein sequence ID" value="ENSJJAP00000018816.1"/>
    <property type="gene ID" value="ENSJJAG00000019969.1"/>
</dbReference>
<dbReference type="InterPro" id="IPR044156">
    <property type="entry name" value="Galectin-like"/>
</dbReference>
<dbReference type="Proteomes" id="UP000694385">
    <property type="component" value="Unassembled WGS sequence"/>
</dbReference>
<dbReference type="GO" id="GO:0005829">
    <property type="term" value="C:cytosol"/>
    <property type="evidence" value="ECO:0007669"/>
    <property type="project" value="TreeGrafter"/>
</dbReference>
<evidence type="ECO:0000313" key="5">
    <source>
        <dbReference type="Ensembl" id="ENSJJAP00000018816.1"/>
    </source>
</evidence>
<dbReference type="SUPFAM" id="SSF49899">
    <property type="entry name" value="Concanavalin A-like lectins/glucanases"/>
    <property type="match status" value="2"/>
</dbReference>
<keyword evidence="1 3" id="KW-0430">Lectin</keyword>
<reference evidence="5" key="2">
    <citation type="submission" date="2025-09" db="UniProtKB">
        <authorList>
            <consortium name="Ensembl"/>
        </authorList>
    </citation>
    <scope>IDENTIFICATION</scope>
</reference>
<evidence type="ECO:0000259" key="4">
    <source>
        <dbReference type="PROSITE" id="PS51304"/>
    </source>
</evidence>
<accession>A0A8C5L2S0</accession>
<dbReference type="PANTHER" id="PTHR11346">
    <property type="entry name" value="GALECTIN"/>
    <property type="match status" value="1"/>
</dbReference>
<dbReference type="Gene3D" id="2.60.120.200">
    <property type="match status" value="2"/>
</dbReference>
<organism evidence="5 6">
    <name type="scientific">Jaculus jaculus</name>
    <name type="common">Lesser Egyptian jerboa</name>
    <dbReference type="NCBI Taxonomy" id="51337"/>
    <lineage>
        <taxon>Eukaryota</taxon>
        <taxon>Metazoa</taxon>
        <taxon>Chordata</taxon>
        <taxon>Craniata</taxon>
        <taxon>Vertebrata</taxon>
        <taxon>Euteleostomi</taxon>
        <taxon>Mammalia</taxon>
        <taxon>Eutheria</taxon>
        <taxon>Euarchontoglires</taxon>
        <taxon>Glires</taxon>
        <taxon>Rodentia</taxon>
        <taxon>Myomorpha</taxon>
        <taxon>Dipodoidea</taxon>
        <taxon>Dipodidae</taxon>
        <taxon>Dipodinae</taxon>
        <taxon>Jaculus</taxon>
    </lineage>
</organism>
<keyword evidence="6" id="KW-1185">Reference proteome</keyword>
<evidence type="ECO:0000256" key="2">
    <source>
        <dbReference type="ARBA" id="ARBA00022737"/>
    </source>
</evidence>
<dbReference type="CDD" id="cd00070">
    <property type="entry name" value="GLECT"/>
    <property type="match status" value="2"/>
</dbReference>
<dbReference type="InterPro" id="IPR013320">
    <property type="entry name" value="ConA-like_dom_sf"/>
</dbReference>
<dbReference type="Pfam" id="PF00337">
    <property type="entry name" value="Gal-bind_lectin"/>
    <property type="match status" value="2"/>
</dbReference>
<sequence length="343" mass="38479">MAFYSYQAPYLSPIVPFSGVIQGGLKEGLQITVQGTLLNSSENRFVVNLQTGISENDIPFHFNPRFENGGYVVCNTKQKGCWGPEERKMQMPFQKGMPFEICFLVQRSDFKVTVNKSLFVQYSHRVPYHLVDTISVTGPLYLSYINFQNSYAAPVHPSFSTAQFSQPVRFPRTPRGRKPKAQTVIHTVHNTPGPMFPNPGILPMMYLNPVYPVPFFTTIPGGLYPSKSITVSGTVLPSAKSFHINLRSGSDIAFHLNPRFDENTVVRNTQIGSSWGLEERSLPCKMPFNKGQSFLVWITCEGSCLKVLVNGEHLCEYAHRLRNLQDINGLEVAGDIQLSHVQT</sequence>
<dbReference type="GeneTree" id="ENSGT00940000162701"/>
<dbReference type="GO" id="GO:0010628">
    <property type="term" value="P:positive regulation of gene expression"/>
    <property type="evidence" value="ECO:0007669"/>
    <property type="project" value="TreeGrafter"/>
</dbReference>
<gene>
    <name evidence="5" type="primary">Lgals9</name>
</gene>
<dbReference type="GO" id="GO:0005634">
    <property type="term" value="C:nucleus"/>
    <property type="evidence" value="ECO:0007669"/>
    <property type="project" value="TreeGrafter"/>
</dbReference>
<dbReference type="InterPro" id="IPR001079">
    <property type="entry name" value="Galectin_CRD"/>
</dbReference>
<dbReference type="AlphaFoldDB" id="A0A8C5L2S0"/>
<feature type="domain" description="Galectin" evidence="4">
    <location>
        <begin position="215"/>
        <end position="343"/>
    </location>
</feature>
<feature type="domain" description="Galectin" evidence="4">
    <location>
        <begin position="17"/>
        <end position="148"/>
    </location>
</feature>
<dbReference type="SMART" id="SM00276">
    <property type="entry name" value="GLECT"/>
    <property type="match status" value="2"/>
</dbReference>
<keyword evidence="2" id="KW-0677">Repeat</keyword>
<evidence type="ECO:0000313" key="6">
    <source>
        <dbReference type="Proteomes" id="UP000694385"/>
    </source>
</evidence>
<protein>
    <recommendedName>
        <fullName evidence="3">Galectin</fullName>
    </recommendedName>
</protein>
<dbReference type="PANTHER" id="PTHR11346:SF80">
    <property type="entry name" value="GALECTIN-9C"/>
    <property type="match status" value="1"/>
</dbReference>
<evidence type="ECO:0000256" key="1">
    <source>
        <dbReference type="ARBA" id="ARBA00022734"/>
    </source>
</evidence>
<name>A0A8C5L2S0_JACJA</name>
<dbReference type="FunFam" id="2.60.120.200:FF:000078">
    <property type="entry name" value="Galectin"/>
    <property type="match status" value="1"/>
</dbReference>
<dbReference type="GO" id="GO:0032689">
    <property type="term" value="P:negative regulation of type II interferon production"/>
    <property type="evidence" value="ECO:0007669"/>
    <property type="project" value="TreeGrafter"/>
</dbReference>